<reference evidence="3" key="1">
    <citation type="submission" date="2016-06" db="UniProtKB">
        <authorList>
            <consortium name="WormBaseParasite"/>
        </authorList>
    </citation>
    <scope>IDENTIFICATION</scope>
</reference>
<name>A0A183D526_9BILA</name>
<reference evidence="1 2" key="2">
    <citation type="submission" date="2018-11" db="EMBL/GenBank/DDBJ databases">
        <authorList>
            <consortium name="Pathogen Informatics"/>
        </authorList>
    </citation>
    <scope>NUCLEOTIDE SEQUENCE [LARGE SCALE GENOMIC DNA]</scope>
</reference>
<dbReference type="EMBL" id="UYRT01006781">
    <property type="protein sequence ID" value="VDK41114.1"/>
    <property type="molecule type" value="Genomic_DNA"/>
</dbReference>
<dbReference type="AlphaFoldDB" id="A0A183D526"/>
<proteinExistence type="predicted"/>
<protein>
    <submittedName>
        <fullName evidence="1 3">Uncharacterized protein</fullName>
    </submittedName>
</protein>
<organism evidence="3">
    <name type="scientific">Gongylonema pulchrum</name>
    <dbReference type="NCBI Taxonomy" id="637853"/>
    <lineage>
        <taxon>Eukaryota</taxon>
        <taxon>Metazoa</taxon>
        <taxon>Ecdysozoa</taxon>
        <taxon>Nematoda</taxon>
        <taxon>Chromadorea</taxon>
        <taxon>Rhabditida</taxon>
        <taxon>Spirurina</taxon>
        <taxon>Spiruromorpha</taxon>
        <taxon>Spiruroidea</taxon>
        <taxon>Gongylonematidae</taxon>
        <taxon>Gongylonema</taxon>
    </lineage>
</organism>
<sequence length="123" mass="13814">MCARHLMAIWTGQFSCARHSNYEPPPLPPLQFELNIGDFLSEFDAISLVEHLDAVISKFKDATKSSLRRLHYVTTVALPEAIIFAITQIRYCSGREANEIFKNAVQKTEEKSPSEVGEEISAT</sequence>
<gene>
    <name evidence="1" type="ORF">GPUH_LOCUS3818</name>
</gene>
<accession>A0A183D526</accession>
<dbReference type="OrthoDB" id="5860380at2759"/>
<dbReference type="WBParaSite" id="GPUH_0000382401-mRNA-1">
    <property type="protein sequence ID" value="GPUH_0000382401-mRNA-1"/>
    <property type="gene ID" value="GPUH_0000382401"/>
</dbReference>
<evidence type="ECO:0000313" key="1">
    <source>
        <dbReference type="EMBL" id="VDK41114.1"/>
    </source>
</evidence>
<evidence type="ECO:0000313" key="2">
    <source>
        <dbReference type="Proteomes" id="UP000271098"/>
    </source>
</evidence>
<dbReference type="Proteomes" id="UP000271098">
    <property type="component" value="Unassembled WGS sequence"/>
</dbReference>
<keyword evidence="2" id="KW-1185">Reference proteome</keyword>
<evidence type="ECO:0000313" key="3">
    <source>
        <dbReference type="WBParaSite" id="GPUH_0000382401-mRNA-1"/>
    </source>
</evidence>